<keyword evidence="3" id="KW-1185">Reference proteome</keyword>
<feature type="transmembrane region" description="Helical" evidence="1">
    <location>
        <begin position="115"/>
        <end position="137"/>
    </location>
</feature>
<dbReference type="RefSeq" id="WP_186982227.1">
    <property type="nucleotide sequence ID" value="NZ_JACOQH010000005.1"/>
</dbReference>
<keyword evidence="1" id="KW-0812">Transmembrane</keyword>
<protein>
    <submittedName>
        <fullName evidence="2">Stage V sporulation protein AB</fullName>
    </submittedName>
</protein>
<dbReference type="InterPro" id="IPR020144">
    <property type="entry name" value="SpoVAB"/>
</dbReference>
<proteinExistence type="predicted"/>
<evidence type="ECO:0000256" key="1">
    <source>
        <dbReference type="SAM" id="Phobius"/>
    </source>
</evidence>
<feature type="transmembrane region" description="Helical" evidence="1">
    <location>
        <begin position="79"/>
        <end position="103"/>
    </location>
</feature>
<reference evidence="2 3" key="1">
    <citation type="submission" date="2020-08" db="EMBL/GenBank/DDBJ databases">
        <title>Genome public.</title>
        <authorList>
            <person name="Liu C."/>
            <person name="Sun Q."/>
        </authorList>
    </citation>
    <scope>NUCLEOTIDE SEQUENCE [LARGE SCALE GENOMIC DNA]</scope>
    <source>
        <strain evidence="2 3">BX0805</strain>
    </source>
</reference>
<comment type="caution">
    <text evidence="2">The sequence shown here is derived from an EMBL/GenBank/DDBJ whole genome shotgun (WGS) entry which is preliminary data.</text>
</comment>
<evidence type="ECO:0000313" key="3">
    <source>
        <dbReference type="Proteomes" id="UP000621540"/>
    </source>
</evidence>
<feature type="transmembrane region" description="Helical" evidence="1">
    <location>
        <begin position="6"/>
        <end position="34"/>
    </location>
</feature>
<accession>A0ABR7IAQ2</accession>
<dbReference type="EMBL" id="JACOQH010000005">
    <property type="protein sequence ID" value="MBC5754034.1"/>
    <property type="molecule type" value="Genomic_DNA"/>
</dbReference>
<name>A0ABR7IAQ2_9FIRM</name>
<evidence type="ECO:0000313" key="2">
    <source>
        <dbReference type="EMBL" id="MBC5754034.1"/>
    </source>
</evidence>
<dbReference type="Proteomes" id="UP000621540">
    <property type="component" value="Unassembled WGS sequence"/>
</dbReference>
<organism evidence="2 3">
    <name type="scientific">Roseburia yibonii</name>
    <dbReference type="NCBI Taxonomy" id="2763063"/>
    <lineage>
        <taxon>Bacteria</taxon>
        <taxon>Bacillati</taxon>
        <taxon>Bacillota</taxon>
        <taxon>Clostridia</taxon>
        <taxon>Lachnospirales</taxon>
        <taxon>Lachnospiraceae</taxon>
        <taxon>Roseburia</taxon>
    </lineage>
</organism>
<keyword evidence="1" id="KW-0472">Membrane</keyword>
<feature type="transmembrane region" description="Helical" evidence="1">
    <location>
        <begin position="46"/>
        <end position="67"/>
    </location>
</feature>
<dbReference type="Pfam" id="PF13782">
    <property type="entry name" value="SpoVAB"/>
    <property type="match status" value="1"/>
</dbReference>
<gene>
    <name evidence="2" type="ORF">H8Z76_08335</name>
</gene>
<sequence length="142" mass="15488">MWIRHAFLGLFGFSAGIAIAAGTFAFIIMIGIVPRIAARSNTAKHTFCYENAILLGGLCGDLLSVFLDVQIPGGRPLLILYGFCAGIFVGCVAVALAEILKALPIFLRRVRMKEGLPWVVLFMALGKMLGSFFYFFFDMAAQ</sequence>
<keyword evidence="1" id="KW-1133">Transmembrane helix</keyword>